<dbReference type="HOGENOM" id="CLU_3330949_0_0_9"/>
<evidence type="ECO:0000313" key="1">
    <source>
        <dbReference type="EMBL" id="AEI39208.1"/>
    </source>
</evidence>
<reference evidence="1 2" key="2">
    <citation type="journal article" date="2013" name="Genome Announc.">
        <title>Genome Sequence of Growth-Improving Paenibacillus mucilaginosus Strain KNP414.</title>
        <authorList>
            <person name="Lu J.J."/>
            <person name="Wang J.F."/>
            <person name="Hu X.F."/>
        </authorList>
    </citation>
    <scope>NUCLEOTIDE SEQUENCE [LARGE SCALE GENOMIC DNA]</scope>
    <source>
        <strain evidence="1 2">KNP414</strain>
    </source>
</reference>
<evidence type="ECO:0000313" key="2">
    <source>
        <dbReference type="Proteomes" id="UP000006620"/>
    </source>
</evidence>
<dbReference type="Proteomes" id="UP000006620">
    <property type="component" value="Chromosome"/>
</dbReference>
<accession>F8FQE7</accession>
<sequence length="38" mass="4698">MWINLWIELKKPIISRKTTNFYVDKVVDRNFIFLDILN</sequence>
<name>F8FQE7_PAEMK</name>
<dbReference type="KEGG" id="pms:KNP414_00604"/>
<organism evidence="1 2">
    <name type="scientific">Paenibacillus mucilaginosus (strain KNP414)</name>
    <dbReference type="NCBI Taxonomy" id="1036673"/>
    <lineage>
        <taxon>Bacteria</taxon>
        <taxon>Bacillati</taxon>
        <taxon>Bacillota</taxon>
        <taxon>Bacilli</taxon>
        <taxon>Bacillales</taxon>
        <taxon>Paenibacillaceae</taxon>
        <taxon>Paenibacillus</taxon>
    </lineage>
</organism>
<dbReference type="AlphaFoldDB" id="F8FQE7"/>
<reference evidence="2" key="1">
    <citation type="submission" date="2011-06" db="EMBL/GenBank/DDBJ databases">
        <title>Complete genome sequence of Paenibacillus mucilaginosus KNP414.</title>
        <authorList>
            <person name="Wang J."/>
            <person name="Hu S."/>
            <person name="Hu X."/>
            <person name="Zhang B."/>
            <person name="Dong D."/>
            <person name="Zhang S."/>
            <person name="Zhao K."/>
            <person name="Wu D."/>
        </authorList>
    </citation>
    <scope>NUCLEOTIDE SEQUENCE [LARGE SCALE GENOMIC DNA]</scope>
    <source>
        <strain evidence="2">KNP414</strain>
    </source>
</reference>
<gene>
    <name evidence="1" type="ordered locus">KNP414_00604</name>
</gene>
<dbReference type="EMBL" id="CP002869">
    <property type="protein sequence ID" value="AEI39208.1"/>
    <property type="molecule type" value="Genomic_DNA"/>
</dbReference>
<protein>
    <submittedName>
        <fullName evidence="1">Uncharacterized protein</fullName>
    </submittedName>
</protein>
<proteinExistence type="predicted"/>